<dbReference type="InterPro" id="IPR033469">
    <property type="entry name" value="CYTH-like_dom_sf"/>
</dbReference>
<dbReference type="InterPro" id="IPR023577">
    <property type="entry name" value="CYTH_domain"/>
</dbReference>
<evidence type="ECO:0000313" key="4">
    <source>
        <dbReference type="Proteomes" id="UP001501353"/>
    </source>
</evidence>
<accession>A0ABP7TS44</accession>
<sequence length="504" mass="55194">MEVELKLLIKPADVAALRRHPLLKQLATAKPRKQPQQDSYFDTPDLQLRAAGAGLRVRRVGGGWIQTLKAGGSVAGGLHSRHEWESPVAGPLPELAALRALVGKKGPWGKLLRSAEFEERLQSLFEIDVVRTVWDLRLADGGEIEFVLDQGRIDCGGQSVPISEIELELKSGDPLHLFDFALALQQDIALRIGNRSKAGRGYALLAPQPDKAVTAAPIVLSTQMSLVQAFQTIASNCLTQIQSNEAGVECRSDPESLHQMRVGLRRLLGAIGLLQRWQPCPVSLRDELDWLAAQLGPARDWDVLAGTTLSTMADMPSDIDIAGMTLAARRTAQAAHDIASAAIGTARYTRLMLGLARWLFGIAAVDEQTATPLHLTFIVHDLLARNQERLARRSHQLRDGTPQARHRLRIAIKKLRYATEFFSSLYPEKNMRRYARALAGLQDQLGARNDAAVAGRLLQQLQLAQPELAGSIGFVRGTLAVGIERDDKAVRRRCEELAAISLAG</sequence>
<dbReference type="Proteomes" id="UP001501353">
    <property type="component" value="Unassembled WGS sequence"/>
</dbReference>
<dbReference type="InterPro" id="IPR039013">
    <property type="entry name" value="YgiF"/>
</dbReference>
<dbReference type="SMART" id="SM00880">
    <property type="entry name" value="CHAD"/>
    <property type="match status" value="1"/>
</dbReference>
<dbReference type="PROSITE" id="PS51707">
    <property type="entry name" value="CYTH"/>
    <property type="match status" value="1"/>
</dbReference>
<dbReference type="PANTHER" id="PTHR39569">
    <property type="entry name" value="INORGANIC TRIPHOSPHATASE"/>
    <property type="match status" value="1"/>
</dbReference>
<protein>
    <submittedName>
        <fullName evidence="3">Inorganic triphosphatase</fullName>
    </submittedName>
</protein>
<dbReference type="InterPro" id="IPR007899">
    <property type="entry name" value="CHAD_dom"/>
</dbReference>
<evidence type="ECO:0000259" key="2">
    <source>
        <dbReference type="PROSITE" id="PS51708"/>
    </source>
</evidence>
<feature type="domain" description="CYTH" evidence="1">
    <location>
        <begin position="1"/>
        <end position="208"/>
    </location>
</feature>
<dbReference type="PANTHER" id="PTHR39569:SF1">
    <property type="entry name" value="INORGANIC TRIPHOSPHATASE"/>
    <property type="match status" value="1"/>
</dbReference>
<feature type="domain" description="CHAD" evidence="2">
    <location>
        <begin position="223"/>
        <end position="504"/>
    </location>
</feature>
<dbReference type="Gene3D" id="2.40.320.10">
    <property type="entry name" value="Hypothetical Protein Pfu-838710-001"/>
    <property type="match status" value="1"/>
</dbReference>
<keyword evidence="4" id="KW-1185">Reference proteome</keyword>
<dbReference type="PROSITE" id="PS51708">
    <property type="entry name" value="CHAD"/>
    <property type="match status" value="1"/>
</dbReference>
<dbReference type="SMART" id="SM01118">
    <property type="entry name" value="CYTH"/>
    <property type="match status" value="1"/>
</dbReference>
<dbReference type="EMBL" id="BAAAZE010000013">
    <property type="protein sequence ID" value="GAA4030462.1"/>
    <property type="molecule type" value="Genomic_DNA"/>
</dbReference>
<dbReference type="RefSeq" id="WP_344764607.1">
    <property type="nucleotide sequence ID" value="NZ_BAAAZE010000013.1"/>
</dbReference>
<comment type="caution">
    <text evidence="3">The sequence shown here is derived from an EMBL/GenBank/DDBJ whole genome shotgun (WGS) entry which is preliminary data.</text>
</comment>
<name>A0ABP7TS44_9BURK</name>
<dbReference type="InterPro" id="IPR038186">
    <property type="entry name" value="CHAD_dom_sf"/>
</dbReference>
<dbReference type="Gene3D" id="1.40.20.10">
    <property type="entry name" value="CHAD domain"/>
    <property type="match status" value="1"/>
</dbReference>
<gene>
    <name evidence="3" type="ORF">GCM10022212_30950</name>
</gene>
<dbReference type="Pfam" id="PF05235">
    <property type="entry name" value="CHAD"/>
    <property type="match status" value="1"/>
</dbReference>
<proteinExistence type="predicted"/>
<reference evidence="4" key="1">
    <citation type="journal article" date="2019" name="Int. J. Syst. Evol. Microbiol.">
        <title>The Global Catalogue of Microorganisms (GCM) 10K type strain sequencing project: providing services to taxonomists for standard genome sequencing and annotation.</title>
        <authorList>
            <consortium name="The Broad Institute Genomics Platform"/>
            <consortium name="The Broad Institute Genome Sequencing Center for Infectious Disease"/>
            <person name="Wu L."/>
            <person name="Ma J."/>
        </authorList>
    </citation>
    <scope>NUCLEOTIDE SEQUENCE [LARGE SCALE GENOMIC DNA]</scope>
    <source>
        <strain evidence="4">JCM 16673</strain>
    </source>
</reference>
<organism evidence="3 4">
    <name type="scientific">Actimicrobium antarcticum</name>
    <dbReference type="NCBI Taxonomy" id="1051899"/>
    <lineage>
        <taxon>Bacteria</taxon>
        <taxon>Pseudomonadati</taxon>
        <taxon>Pseudomonadota</taxon>
        <taxon>Betaproteobacteria</taxon>
        <taxon>Burkholderiales</taxon>
        <taxon>Oxalobacteraceae</taxon>
        <taxon>Actimicrobium</taxon>
    </lineage>
</organism>
<evidence type="ECO:0000313" key="3">
    <source>
        <dbReference type="EMBL" id="GAA4030462.1"/>
    </source>
</evidence>
<dbReference type="Pfam" id="PF01928">
    <property type="entry name" value="CYTH"/>
    <property type="match status" value="1"/>
</dbReference>
<dbReference type="SUPFAM" id="SSF55154">
    <property type="entry name" value="CYTH-like phosphatases"/>
    <property type="match status" value="1"/>
</dbReference>
<dbReference type="CDD" id="cd07756">
    <property type="entry name" value="CYTH-like_Pase_CHAD"/>
    <property type="match status" value="1"/>
</dbReference>
<evidence type="ECO:0000259" key="1">
    <source>
        <dbReference type="PROSITE" id="PS51707"/>
    </source>
</evidence>